<gene>
    <name evidence="1" type="ORF">CBR_g17024</name>
</gene>
<dbReference type="EMBL" id="BFEA01000188">
    <property type="protein sequence ID" value="GBG73682.1"/>
    <property type="molecule type" value="Genomic_DNA"/>
</dbReference>
<name>A0A388KUL6_CHABU</name>
<evidence type="ECO:0000313" key="2">
    <source>
        <dbReference type="Proteomes" id="UP000265515"/>
    </source>
</evidence>
<dbReference type="Proteomes" id="UP000265515">
    <property type="component" value="Unassembled WGS sequence"/>
</dbReference>
<comment type="caution">
    <text evidence="1">The sequence shown here is derived from an EMBL/GenBank/DDBJ whole genome shotgun (WGS) entry which is preliminary data.</text>
</comment>
<protein>
    <submittedName>
        <fullName evidence="1">Uncharacterized protein</fullName>
    </submittedName>
</protein>
<organism evidence="1 2">
    <name type="scientific">Chara braunii</name>
    <name type="common">Braun's stonewort</name>
    <dbReference type="NCBI Taxonomy" id="69332"/>
    <lineage>
        <taxon>Eukaryota</taxon>
        <taxon>Viridiplantae</taxon>
        <taxon>Streptophyta</taxon>
        <taxon>Charophyceae</taxon>
        <taxon>Charales</taxon>
        <taxon>Characeae</taxon>
        <taxon>Chara</taxon>
    </lineage>
</organism>
<sequence>MYDAVRLLEFANAHLPCNLVSELWYDCAHLALVFCLMRYIHAVCWASLAAPVLLNNETIAEVLGQCEVKLLKAFEVFEGDEEVLRMMDEAEGMRATAGEALYAVARKDDPRHSFNIRVAARSMSKINFDIDMEETLVDDDDDDERDVPDRLFLKATALQACLHPHPEDN</sequence>
<reference evidence="1 2" key="1">
    <citation type="journal article" date="2018" name="Cell">
        <title>The Chara Genome: Secondary Complexity and Implications for Plant Terrestrialization.</title>
        <authorList>
            <person name="Nishiyama T."/>
            <person name="Sakayama H."/>
            <person name="Vries J.D."/>
            <person name="Buschmann H."/>
            <person name="Saint-Marcoux D."/>
            <person name="Ullrich K.K."/>
            <person name="Haas F.B."/>
            <person name="Vanderstraeten L."/>
            <person name="Becker D."/>
            <person name="Lang D."/>
            <person name="Vosolsobe S."/>
            <person name="Rombauts S."/>
            <person name="Wilhelmsson P.K.I."/>
            <person name="Janitza P."/>
            <person name="Kern R."/>
            <person name="Heyl A."/>
            <person name="Rumpler F."/>
            <person name="Villalobos L.I.A.C."/>
            <person name="Clay J.M."/>
            <person name="Skokan R."/>
            <person name="Toyoda A."/>
            <person name="Suzuki Y."/>
            <person name="Kagoshima H."/>
            <person name="Schijlen E."/>
            <person name="Tajeshwar N."/>
            <person name="Catarino B."/>
            <person name="Hetherington A.J."/>
            <person name="Saltykova A."/>
            <person name="Bonnot C."/>
            <person name="Breuninger H."/>
            <person name="Symeonidi A."/>
            <person name="Radhakrishnan G.V."/>
            <person name="Van Nieuwerburgh F."/>
            <person name="Deforce D."/>
            <person name="Chang C."/>
            <person name="Karol K.G."/>
            <person name="Hedrich R."/>
            <person name="Ulvskov P."/>
            <person name="Glockner G."/>
            <person name="Delwiche C.F."/>
            <person name="Petrasek J."/>
            <person name="Van de Peer Y."/>
            <person name="Friml J."/>
            <person name="Beilby M."/>
            <person name="Dolan L."/>
            <person name="Kohara Y."/>
            <person name="Sugano S."/>
            <person name="Fujiyama A."/>
            <person name="Delaux P.-M."/>
            <person name="Quint M."/>
            <person name="TheiBen G."/>
            <person name="Hagemann M."/>
            <person name="Harholt J."/>
            <person name="Dunand C."/>
            <person name="Zachgo S."/>
            <person name="Langdale J."/>
            <person name="Maumus F."/>
            <person name="Straeten D.V.D."/>
            <person name="Gould S.B."/>
            <person name="Rensing S.A."/>
        </authorList>
    </citation>
    <scope>NUCLEOTIDE SEQUENCE [LARGE SCALE GENOMIC DNA]</scope>
    <source>
        <strain evidence="1 2">S276</strain>
    </source>
</reference>
<dbReference type="Gramene" id="GBG73682">
    <property type="protein sequence ID" value="GBG73682"/>
    <property type="gene ID" value="CBR_g17024"/>
</dbReference>
<evidence type="ECO:0000313" key="1">
    <source>
        <dbReference type="EMBL" id="GBG73682.1"/>
    </source>
</evidence>
<proteinExistence type="predicted"/>
<dbReference type="AlphaFoldDB" id="A0A388KUL6"/>
<keyword evidence="2" id="KW-1185">Reference proteome</keyword>
<accession>A0A388KUL6</accession>